<dbReference type="EMBL" id="CP139781">
    <property type="protein sequence ID" value="WRQ86517.1"/>
    <property type="molecule type" value="Genomic_DNA"/>
</dbReference>
<name>A0ABZ1C474_9BACT</name>
<protein>
    <submittedName>
        <fullName evidence="1">Uncharacterized protein</fullName>
    </submittedName>
</protein>
<evidence type="ECO:0000313" key="1">
    <source>
        <dbReference type="EMBL" id="WRQ86517.1"/>
    </source>
</evidence>
<proteinExistence type="predicted"/>
<dbReference type="Proteomes" id="UP000738431">
    <property type="component" value="Chromosome"/>
</dbReference>
<reference evidence="1 2" key="2">
    <citation type="submission" date="2023-12" db="EMBL/GenBank/DDBJ databases">
        <title>Description of an unclassified Opitutus bacterium of Verrucomicrobiota.</title>
        <authorList>
            <person name="Zhang D.-F."/>
        </authorList>
    </citation>
    <scope>NUCLEOTIDE SEQUENCE [LARGE SCALE GENOMIC DNA]</scope>
    <source>
        <strain evidence="1 2">WL0086</strain>
    </source>
</reference>
<keyword evidence="2" id="KW-1185">Reference proteome</keyword>
<organism evidence="1 2">
    <name type="scientific">Actomonas aquatica</name>
    <dbReference type="NCBI Taxonomy" id="2866162"/>
    <lineage>
        <taxon>Bacteria</taxon>
        <taxon>Pseudomonadati</taxon>
        <taxon>Verrucomicrobiota</taxon>
        <taxon>Opitutia</taxon>
        <taxon>Opitutales</taxon>
        <taxon>Opitutaceae</taxon>
        <taxon>Actomonas</taxon>
    </lineage>
</organism>
<gene>
    <name evidence="1" type="ORF">K1X11_017030</name>
</gene>
<sequence>MPPPAKNRLGEIQALRDLLTDSSCRGLASEIRVFLKVLYTLPSVKDWLEWLIDSDRLDAWKRLVDQADSSALTELELPDYVARQVAGDPASVGMIPSFAGLAEREVMTIMRFGGRYNSRIGIDGALALFALEKVAKEGKELPAYLMLPVLRTVFRACTQGGASGFRSMSRLFERSRSGAEGHSGFEEKDLWMWQVLDYLLGQECEEYSAKEIADSFPEGLKVYPDRAQIVSFCERWGCRCRPT</sequence>
<reference evidence="1 2" key="1">
    <citation type="submission" date="2021-08" db="EMBL/GenBank/DDBJ databases">
        <authorList>
            <person name="Zhang D."/>
            <person name="Zhang A."/>
            <person name="Wang L."/>
        </authorList>
    </citation>
    <scope>NUCLEOTIDE SEQUENCE [LARGE SCALE GENOMIC DNA]</scope>
    <source>
        <strain evidence="1 2">WL0086</strain>
    </source>
</reference>
<accession>A0ABZ1C474</accession>
<dbReference type="RefSeq" id="WP_221033250.1">
    <property type="nucleotide sequence ID" value="NZ_CP139781.1"/>
</dbReference>
<evidence type="ECO:0000313" key="2">
    <source>
        <dbReference type="Proteomes" id="UP000738431"/>
    </source>
</evidence>